<dbReference type="EMBL" id="LHPG02000006">
    <property type="protein sequence ID" value="PRW57803.1"/>
    <property type="molecule type" value="Genomic_DNA"/>
</dbReference>
<reference evidence="1 2" key="1">
    <citation type="journal article" date="2018" name="Plant J.">
        <title>Genome sequences of Chlorella sorokiniana UTEX 1602 and Micractinium conductrix SAG 241.80: implications to maltose excretion by a green alga.</title>
        <authorList>
            <person name="Arriola M.B."/>
            <person name="Velmurugan N."/>
            <person name="Zhang Y."/>
            <person name="Plunkett M.H."/>
            <person name="Hondzo H."/>
            <person name="Barney B.M."/>
        </authorList>
    </citation>
    <scope>NUCLEOTIDE SEQUENCE [LARGE SCALE GENOMIC DNA]</scope>
    <source>
        <strain evidence="2">UTEX 1602</strain>
    </source>
</reference>
<dbReference type="OrthoDB" id="10353219at2759"/>
<keyword evidence="2" id="KW-1185">Reference proteome</keyword>
<accession>A0A2P6TUR0</accession>
<gene>
    <name evidence="1" type="ORF">C2E21_3513</name>
</gene>
<evidence type="ECO:0000313" key="2">
    <source>
        <dbReference type="Proteomes" id="UP000239899"/>
    </source>
</evidence>
<evidence type="ECO:0000313" key="1">
    <source>
        <dbReference type="EMBL" id="PRW57803.1"/>
    </source>
</evidence>
<comment type="caution">
    <text evidence="1">The sequence shown here is derived from an EMBL/GenBank/DDBJ whole genome shotgun (WGS) entry which is preliminary data.</text>
</comment>
<proteinExistence type="predicted"/>
<protein>
    <submittedName>
        <fullName evidence="1">Solute symporter family</fullName>
    </submittedName>
</protein>
<dbReference type="Proteomes" id="UP000239899">
    <property type="component" value="Unassembled WGS sequence"/>
</dbReference>
<name>A0A2P6TUR0_CHLSO</name>
<sequence length="220" mass="23965">MTSLCDLASWAGTFALYQPHDFYRAEQNVRSVRQGVSGHLFAALSQLIYAAKVWLRNANPDLALTILPSALGELLHVALLACSRPWRGVYARHREPLLLLSWALDVRSLVALNVHSNRQWESHGGSALRLLLLLLVSLPAFWQMFATLSTPHVVRWTCFSLPLCAAYMLTSNGAMCSRLLSAEGIEQPLAALHASLTLAHLPISLSAGALLGRSCVVGSS</sequence>
<dbReference type="AlphaFoldDB" id="A0A2P6TUR0"/>
<organism evidence="1 2">
    <name type="scientific">Chlorella sorokiniana</name>
    <name type="common">Freshwater green alga</name>
    <dbReference type="NCBI Taxonomy" id="3076"/>
    <lineage>
        <taxon>Eukaryota</taxon>
        <taxon>Viridiplantae</taxon>
        <taxon>Chlorophyta</taxon>
        <taxon>core chlorophytes</taxon>
        <taxon>Trebouxiophyceae</taxon>
        <taxon>Chlorellales</taxon>
        <taxon>Chlorellaceae</taxon>
        <taxon>Chlorella clade</taxon>
        <taxon>Chlorella</taxon>
    </lineage>
</organism>